<reference evidence="8 9" key="1">
    <citation type="submission" date="2015-12" db="EMBL/GenBank/DDBJ databases">
        <title>Diversity of Burkholderia near neighbor genomes.</title>
        <authorList>
            <person name="Sahl J."/>
            <person name="Wagner D."/>
            <person name="Keim P."/>
        </authorList>
    </citation>
    <scope>NUCLEOTIDE SEQUENCE [LARGE SCALE GENOMIC DNA]</scope>
    <source>
        <strain evidence="8 9">BDU6</strain>
    </source>
</reference>
<accession>A0A1B4FP63</accession>
<dbReference type="FunFam" id="3.40.50.12780:FF:000013">
    <property type="entry name" value="Long-chain-fatty-acid--AMP ligase FadD32"/>
    <property type="match status" value="1"/>
</dbReference>
<dbReference type="AlphaFoldDB" id="A0A1B4FP63"/>
<feature type="domain" description="AMP-binding enzyme C-terminal" evidence="7">
    <location>
        <begin position="465"/>
        <end position="590"/>
    </location>
</feature>
<evidence type="ECO:0000259" key="7">
    <source>
        <dbReference type="Pfam" id="PF23024"/>
    </source>
</evidence>
<dbReference type="Pfam" id="PF23024">
    <property type="entry name" value="AMP-dom_DIP2-like"/>
    <property type="match status" value="1"/>
</dbReference>
<dbReference type="EMBL" id="CP013387">
    <property type="protein sequence ID" value="AOJ05472.1"/>
    <property type="molecule type" value="Genomic_DNA"/>
</dbReference>
<dbReference type="Gene3D" id="3.40.50.12780">
    <property type="entry name" value="N-terminal domain of ligase-like"/>
    <property type="match status" value="1"/>
</dbReference>
<evidence type="ECO:0000256" key="3">
    <source>
        <dbReference type="ARBA" id="ARBA00022723"/>
    </source>
</evidence>
<comment type="similarity">
    <text evidence="1">Belongs to the ATP-dependent AMP-binding enzyme family.</text>
</comment>
<keyword evidence="3" id="KW-0479">Metal-binding</keyword>
<organism evidence="8 9">
    <name type="scientific">Burkholderia mayonis</name>
    <dbReference type="NCBI Taxonomy" id="1385591"/>
    <lineage>
        <taxon>Bacteria</taxon>
        <taxon>Pseudomonadati</taxon>
        <taxon>Pseudomonadota</taxon>
        <taxon>Betaproteobacteria</taxon>
        <taxon>Burkholderiales</taxon>
        <taxon>Burkholderiaceae</taxon>
        <taxon>Burkholderia</taxon>
        <taxon>pseudomallei group</taxon>
    </lineage>
</organism>
<evidence type="ECO:0000259" key="6">
    <source>
        <dbReference type="Pfam" id="PF00501"/>
    </source>
</evidence>
<dbReference type="CDD" id="cd05931">
    <property type="entry name" value="FAAL"/>
    <property type="match status" value="1"/>
</dbReference>
<evidence type="ECO:0000256" key="4">
    <source>
        <dbReference type="ARBA" id="ARBA00022832"/>
    </source>
</evidence>
<keyword evidence="2 8" id="KW-0436">Ligase</keyword>
<dbReference type="PANTHER" id="PTHR22754:SF32">
    <property type="entry name" value="DISCO-INTERACTING PROTEIN 2"/>
    <property type="match status" value="1"/>
</dbReference>
<dbReference type="InterPro" id="IPR042099">
    <property type="entry name" value="ANL_N_sf"/>
</dbReference>
<dbReference type="GO" id="GO:0016874">
    <property type="term" value="F:ligase activity"/>
    <property type="evidence" value="ECO:0007669"/>
    <property type="project" value="UniProtKB-KW"/>
</dbReference>
<dbReference type="KEGG" id="buu:WS70_27740"/>
<sequence length="605" mass="65840">MKHPEPSTSTGAPAADAFADFVELTRYRAAHQPDLQVYTFVTGGDRDERHLTCAELDRRASIVAAALSGIARPGDRVLLLFPPGIDYIAALFGCMYAGVVAAPAYPVEPAQAERTLRRLIGIVGNCAPAAILSTTAVRGDATRIEAGSHALGGLRWITVDTLADSVERYVPPPVNHRTPVYLQYTSGSTGAPKGVMISHRNLLHNSALIASRFEHDANSRGVIWLPPYHDMGLIGGILQPLYVGFPVTLMSHVDFLKHPLRWLRTIGERRATTSGGPNFAYQMLATMRIADADFDKLDLSSWDLAFVGAEPIRHGTLEAFSQRFARCGFDARAFYPCYGLAEHTLFMTGGLKSQPPVVAVAPRDAEPAREPETQRTSTAIGCGDAAGDSLVLIVDPDARVPCDDGQVGEIWAQGPSVALGYWNNRELSAQTFEAELHGHDARFLRTGDYGYRSGSDVFVTGRLKDMMLIRGANHYPHDVEETIEALDAELFRPGGCAVFTLDTDASPQVIVVRELRARYLKAFSDGDHASGHAPDALFGKLRHAINLHHGIAVHTIVFTSPSAIPKTTSGKVQRHACRELFLNDTLPVITQWRAQLGAPNETRKN</sequence>
<dbReference type="PANTHER" id="PTHR22754">
    <property type="entry name" value="DISCO-INTERACTING PROTEIN 2 DIP2 -RELATED"/>
    <property type="match status" value="1"/>
</dbReference>
<proteinExistence type="inferred from homology"/>
<dbReference type="GO" id="GO:0006633">
    <property type="term" value="P:fatty acid biosynthetic process"/>
    <property type="evidence" value="ECO:0007669"/>
    <property type="project" value="TreeGrafter"/>
</dbReference>
<evidence type="ECO:0000256" key="2">
    <source>
        <dbReference type="ARBA" id="ARBA00022598"/>
    </source>
</evidence>
<evidence type="ECO:0000313" key="8">
    <source>
        <dbReference type="EMBL" id="AOJ05472.1"/>
    </source>
</evidence>
<protein>
    <submittedName>
        <fullName evidence="8">Fatty acyl-AMP ligase</fullName>
    </submittedName>
</protein>
<dbReference type="GO" id="GO:0070566">
    <property type="term" value="F:adenylyltransferase activity"/>
    <property type="evidence" value="ECO:0007669"/>
    <property type="project" value="TreeGrafter"/>
</dbReference>
<dbReference type="Gene3D" id="3.30.300.30">
    <property type="match status" value="1"/>
</dbReference>
<dbReference type="InterPro" id="IPR020845">
    <property type="entry name" value="AMP-binding_CS"/>
</dbReference>
<dbReference type="InterPro" id="IPR000873">
    <property type="entry name" value="AMP-dep_synth/lig_dom"/>
</dbReference>
<dbReference type="Proteomes" id="UP000062519">
    <property type="component" value="Chromosome 2"/>
</dbReference>
<dbReference type="PROSITE" id="PS00455">
    <property type="entry name" value="AMP_BINDING"/>
    <property type="match status" value="1"/>
</dbReference>
<evidence type="ECO:0000256" key="5">
    <source>
        <dbReference type="ARBA" id="ARBA00023098"/>
    </source>
</evidence>
<keyword evidence="9" id="KW-1185">Reference proteome</keyword>
<dbReference type="GO" id="GO:0046872">
    <property type="term" value="F:metal ion binding"/>
    <property type="evidence" value="ECO:0007669"/>
    <property type="project" value="UniProtKB-KW"/>
</dbReference>
<evidence type="ECO:0000256" key="1">
    <source>
        <dbReference type="ARBA" id="ARBA00006432"/>
    </source>
</evidence>
<keyword evidence="4" id="KW-0276">Fatty acid metabolism</keyword>
<name>A0A1B4FP63_9BURK</name>
<dbReference type="InterPro" id="IPR025110">
    <property type="entry name" value="AMP-bd_C"/>
</dbReference>
<keyword evidence="5" id="KW-0443">Lipid metabolism</keyword>
<dbReference type="InterPro" id="IPR045851">
    <property type="entry name" value="AMP-bd_C_sf"/>
</dbReference>
<feature type="domain" description="AMP-dependent synthetase/ligase" evidence="6">
    <location>
        <begin position="28"/>
        <end position="422"/>
    </location>
</feature>
<dbReference type="SUPFAM" id="SSF56801">
    <property type="entry name" value="Acetyl-CoA synthetase-like"/>
    <property type="match status" value="1"/>
</dbReference>
<dbReference type="GO" id="GO:0005886">
    <property type="term" value="C:plasma membrane"/>
    <property type="evidence" value="ECO:0007669"/>
    <property type="project" value="TreeGrafter"/>
</dbReference>
<dbReference type="InterPro" id="IPR040097">
    <property type="entry name" value="FAAL/FAAC"/>
</dbReference>
<dbReference type="Pfam" id="PF00501">
    <property type="entry name" value="AMP-binding"/>
    <property type="match status" value="1"/>
</dbReference>
<evidence type="ECO:0000313" key="9">
    <source>
        <dbReference type="Proteomes" id="UP000062519"/>
    </source>
</evidence>
<dbReference type="GO" id="GO:0071766">
    <property type="term" value="P:Actinobacterium-type cell wall biogenesis"/>
    <property type="evidence" value="ECO:0007669"/>
    <property type="project" value="UniProtKB-ARBA"/>
</dbReference>
<gene>
    <name evidence="8" type="ORF">WS70_27740</name>
</gene>
<dbReference type="RefSeq" id="WP_059471068.1">
    <property type="nucleotide sequence ID" value="NZ_CP013387.1"/>
</dbReference>